<feature type="transmembrane region" description="Helical" evidence="1">
    <location>
        <begin position="228"/>
        <end position="248"/>
    </location>
</feature>
<dbReference type="EMBL" id="CAMXCT030004446">
    <property type="protein sequence ID" value="CAL4796409.1"/>
    <property type="molecule type" value="Genomic_DNA"/>
</dbReference>
<keyword evidence="4" id="KW-1185">Reference proteome</keyword>
<reference evidence="2" key="1">
    <citation type="submission" date="2022-10" db="EMBL/GenBank/DDBJ databases">
        <authorList>
            <person name="Chen Y."/>
            <person name="Dougan E. K."/>
            <person name="Chan C."/>
            <person name="Rhodes N."/>
            <person name="Thang M."/>
        </authorList>
    </citation>
    <scope>NUCLEOTIDE SEQUENCE</scope>
</reference>
<evidence type="ECO:0000313" key="2">
    <source>
        <dbReference type="EMBL" id="CAI4009097.1"/>
    </source>
</evidence>
<dbReference type="EMBL" id="CAMXCT020004446">
    <property type="protein sequence ID" value="CAL1162472.1"/>
    <property type="molecule type" value="Genomic_DNA"/>
</dbReference>
<gene>
    <name evidence="2" type="ORF">C1SCF055_LOCUS34472</name>
</gene>
<keyword evidence="1" id="KW-1133">Transmembrane helix</keyword>
<keyword evidence="1" id="KW-0472">Membrane</keyword>
<dbReference type="Proteomes" id="UP001152797">
    <property type="component" value="Unassembled WGS sequence"/>
</dbReference>
<keyword evidence="1" id="KW-0812">Transmembrane</keyword>
<evidence type="ECO:0000313" key="4">
    <source>
        <dbReference type="Proteomes" id="UP001152797"/>
    </source>
</evidence>
<feature type="transmembrane region" description="Helical" evidence="1">
    <location>
        <begin position="166"/>
        <end position="186"/>
    </location>
</feature>
<dbReference type="AlphaFoldDB" id="A0A9P1DG24"/>
<reference evidence="3 4" key="2">
    <citation type="submission" date="2024-05" db="EMBL/GenBank/DDBJ databases">
        <authorList>
            <person name="Chen Y."/>
            <person name="Shah S."/>
            <person name="Dougan E. K."/>
            <person name="Thang M."/>
            <person name="Chan C."/>
        </authorList>
    </citation>
    <scope>NUCLEOTIDE SEQUENCE [LARGE SCALE GENOMIC DNA]</scope>
</reference>
<protein>
    <submittedName>
        <fullName evidence="2">Uncharacterized protein</fullName>
    </submittedName>
</protein>
<organism evidence="2">
    <name type="scientific">Cladocopium goreaui</name>
    <dbReference type="NCBI Taxonomy" id="2562237"/>
    <lineage>
        <taxon>Eukaryota</taxon>
        <taxon>Sar</taxon>
        <taxon>Alveolata</taxon>
        <taxon>Dinophyceae</taxon>
        <taxon>Suessiales</taxon>
        <taxon>Symbiodiniaceae</taxon>
        <taxon>Cladocopium</taxon>
    </lineage>
</organism>
<proteinExistence type="predicted"/>
<name>A0A9P1DG24_9DINO</name>
<feature type="transmembrane region" description="Helical" evidence="1">
    <location>
        <begin position="131"/>
        <end position="160"/>
    </location>
</feature>
<feature type="transmembrane region" description="Helical" evidence="1">
    <location>
        <begin position="198"/>
        <end position="222"/>
    </location>
</feature>
<dbReference type="EMBL" id="CAMXCT010004446">
    <property type="protein sequence ID" value="CAI4009097.1"/>
    <property type="molecule type" value="Genomic_DNA"/>
</dbReference>
<feature type="transmembrane region" description="Helical" evidence="1">
    <location>
        <begin position="44"/>
        <end position="68"/>
    </location>
</feature>
<evidence type="ECO:0000313" key="3">
    <source>
        <dbReference type="EMBL" id="CAL4796409.1"/>
    </source>
</evidence>
<accession>A0A9P1DG24</accession>
<comment type="caution">
    <text evidence="2">The sequence shown here is derived from an EMBL/GenBank/DDBJ whole genome shotgun (WGS) entry which is preliminary data.</text>
</comment>
<evidence type="ECO:0000256" key="1">
    <source>
        <dbReference type="SAM" id="Phobius"/>
    </source>
</evidence>
<feature type="transmembrane region" description="Helical" evidence="1">
    <location>
        <begin position="99"/>
        <end position="119"/>
    </location>
</feature>
<sequence>AVLPASAAGLAFAVCLPQAVLPASAGLGFAVCLHPFVVLASAGLALVCLPLAVPVVAGVVLVGALAAAPGFVEAAVYDLAVAGAAAAHVVPGWCLPSVAGVPSLLVLAGAATLAAPYLCPLVFDMAVAGALLVLAGSAVVCHTAVAAGLAGACLPCLLAGAAPCLVHAVVFGMVVADLVLGTVGVGKLVGAAMLALPPYFAAVAACLCIAVAQAAVAAGLWLQSCTPLLLPMPTLPGSVLLLVAAVLATPCAQGNLAALG</sequence>
<feature type="non-terminal residue" evidence="2">
    <location>
        <position position="1"/>
    </location>
</feature>